<reference evidence="19 20" key="1">
    <citation type="journal article" date="2012" name="PLoS ONE">
        <title>Sequence and analysis of the genome of the pathogenic yeast Candida orthopsilosis.</title>
        <authorList>
            <person name="Riccombeni A."/>
            <person name="Vidanes G."/>
            <person name="Proux-Wera E."/>
            <person name="Wolfe K.H."/>
            <person name="Butler G."/>
        </authorList>
    </citation>
    <scope>NUCLEOTIDE SEQUENCE [LARGE SCALE GENOMIC DNA]</scope>
    <source>
        <strain evidence="19 20">Co 90-125</strain>
    </source>
</reference>
<dbReference type="EC" id="2.7.7.41" evidence="6"/>
<evidence type="ECO:0000256" key="1">
    <source>
        <dbReference type="ARBA" id="ARBA00001946"/>
    </source>
</evidence>
<dbReference type="HOGENOM" id="CLU_030279_1_1_1"/>
<evidence type="ECO:0000256" key="2">
    <source>
        <dbReference type="ARBA" id="ARBA00004443"/>
    </source>
</evidence>
<keyword evidence="15" id="KW-0472">Membrane</keyword>
<dbReference type="PANTHER" id="PTHR13619">
    <property type="entry name" value="PHOSPHATIDATE CYTIDYLYLTRANSFERASE, MITOCHONDRIAL"/>
    <property type="match status" value="1"/>
</dbReference>
<dbReference type="KEGG" id="cot:CORT_0E06560"/>
<dbReference type="OrthoDB" id="341477at2759"/>
<accession>H8X7E3</accession>
<dbReference type="Proteomes" id="UP000005018">
    <property type="component" value="Chromosome 5"/>
</dbReference>
<evidence type="ECO:0000256" key="7">
    <source>
        <dbReference type="ARBA" id="ARBA00018337"/>
    </source>
</evidence>
<dbReference type="GO" id="GO:0032049">
    <property type="term" value="P:cardiolipin biosynthetic process"/>
    <property type="evidence" value="ECO:0007669"/>
    <property type="project" value="InterPro"/>
</dbReference>
<dbReference type="RefSeq" id="XP_003870367.1">
    <property type="nucleotide sequence ID" value="XM_003870318.1"/>
</dbReference>
<comment type="cofactor">
    <cofactor evidence="1">
        <name>Mg(2+)</name>
        <dbReference type="ChEBI" id="CHEBI:18420"/>
    </cofactor>
</comment>
<comment type="similarity">
    <text evidence="5">Belongs to the TAM41 family.</text>
</comment>
<comment type="pathway">
    <text evidence="3">Phospholipid metabolism; CDP-diacylglycerol biosynthesis; CDP-diacylglycerol from sn-glycerol 3-phosphate: step 3/3.</text>
</comment>
<dbReference type="GO" id="GO:0004605">
    <property type="term" value="F:phosphatidate cytidylyltransferase activity"/>
    <property type="evidence" value="ECO:0007669"/>
    <property type="project" value="UniProtKB-EC"/>
</dbReference>
<evidence type="ECO:0000256" key="3">
    <source>
        <dbReference type="ARBA" id="ARBA00005119"/>
    </source>
</evidence>
<dbReference type="PIRSF" id="PIRSF028840">
    <property type="entry name" value="Mmp37"/>
    <property type="match status" value="1"/>
</dbReference>
<dbReference type="GO" id="GO:0005743">
    <property type="term" value="C:mitochondrial inner membrane"/>
    <property type="evidence" value="ECO:0007669"/>
    <property type="project" value="UniProtKB-SubCell"/>
</dbReference>
<keyword evidence="13" id="KW-0443">Lipid metabolism</keyword>
<keyword evidence="9" id="KW-0808">Transferase</keyword>
<sequence length="388" mass="44859">MSHRRIMSRICLQRVNIGGFRSFHYTSPRLSTFVSSTTPYSDKYYKPIITEGAAGFDKLVIPKDFCADNQSLTTETQEQLVEIVNTFDAEISAAVGYGSGILPQNGYDKPDKEKQLDFIFLVDETTKFHQQNTKQNPSHYSTKSQTLINFFQGSGIYFNPYILIKDKLTKYGVTSKKSAFMDLSEWSSLYFAGRMQKPVNYIKEDDMLKFLNQYNLKNAMTIAIFLIQSNQFTERQLYEQITSISYLGDFRMYIGGENPNKVRNIVSKQFQYFKKLYDPILQYFIRRNYLIITDNDATNRTFKTNLTTNTRINLISSLPLKFRTQLYSKYPESSVKEIARDEKLPENIKSLITSTIIYSSIIQGFKGLFTAGLLKSMKYSLAKKRKSV</sequence>
<keyword evidence="8" id="KW-0444">Lipid biosynthesis</keyword>
<keyword evidence="16" id="KW-0594">Phospholipid biosynthesis</keyword>
<dbReference type="GO" id="GO:0016024">
    <property type="term" value="P:CDP-diacylglycerol biosynthetic process"/>
    <property type="evidence" value="ECO:0007669"/>
    <property type="project" value="UniProtKB-UniPathway"/>
</dbReference>
<organism evidence="19 20">
    <name type="scientific">Candida orthopsilosis (strain 90-125)</name>
    <name type="common">Yeast</name>
    <dbReference type="NCBI Taxonomy" id="1136231"/>
    <lineage>
        <taxon>Eukaryota</taxon>
        <taxon>Fungi</taxon>
        <taxon>Dikarya</taxon>
        <taxon>Ascomycota</taxon>
        <taxon>Saccharomycotina</taxon>
        <taxon>Pichiomycetes</taxon>
        <taxon>Debaryomycetaceae</taxon>
        <taxon>Candida/Lodderomyces clade</taxon>
        <taxon>Candida</taxon>
    </lineage>
</organism>
<dbReference type="Pfam" id="PF09139">
    <property type="entry name" value="Tam41_Mmp37"/>
    <property type="match status" value="1"/>
</dbReference>
<comment type="subcellular location">
    <subcellularLocation>
        <location evidence="2">Mitochondrion inner membrane</location>
        <topology evidence="2">Peripheral membrane protein</topology>
        <orientation evidence="2">Matrix side</orientation>
    </subcellularLocation>
</comment>
<keyword evidence="12" id="KW-0460">Magnesium</keyword>
<evidence type="ECO:0000256" key="5">
    <source>
        <dbReference type="ARBA" id="ARBA00005458"/>
    </source>
</evidence>
<evidence type="ECO:0000256" key="14">
    <source>
        <dbReference type="ARBA" id="ARBA00023128"/>
    </source>
</evidence>
<dbReference type="GeneID" id="14540732"/>
<evidence type="ECO:0000313" key="20">
    <source>
        <dbReference type="Proteomes" id="UP000005018"/>
    </source>
</evidence>
<evidence type="ECO:0000256" key="9">
    <source>
        <dbReference type="ARBA" id="ARBA00022679"/>
    </source>
</evidence>
<keyword evidence="14" id="KW-0496">Mitochondrion</keyword>
<evidence type="ECO:0000256" key="8">
    <source>
        <dbReference type="ARBA" id="ARBA00022516"/>
    </source>
</evidence>
<evidence type="ECO:0000256" key="13">
    <source>
        <dbReference type="ARBA" id="ARBA00023098"/>
    </source>
</evidence>
<evidence type="ECO:0000256" key="6">
    <source>
        <dbReference type="ARBA" id="ARBA00012487"/>
    </source>
</evidence>
<gene>
    <name evidence="19" type="ORF">CORT_0E06560</name>
</gene>
<dbReference type="eggNOG" id="KOG2986">
    <property type="taxonomic scope" value="Eukaryota"/>
</dbReference>
<evidence type="ECO:0000256" key="4">
    <source>
        <dbReference type="ARBA" id="ARBA00005189"/>
    </source>
</evidence>
<evidence type="ECO:0000256" key="10">
    <source>
        <dbReference type="ARBA" id="ARBA00022695"/>
    </source>
</evidence>
<comment type="pathway">
    <text evidence="4">Lipid metabolism.</text>
</comment>
<evidence type="ECO:0000256" key="11">
    <source>
        <dbReference type="ARBA" id="ARBA00022792"/>
    </source>
</evidence>
<keyword evidence="17" id="KW-1208">Phospholipid metabolism</keyword>
<evidence type="ECO:0000256" key="18">
    <source>
        <dbReference type="ARBA" id="ARBA00029893"/>
    </source>
</evidence>
<evidence type="ECO:0000313" key="19">
    <source>
        <dbReference type="EMBL" id="CCG24237.1"/>
    </source>
</evidence>
<proteinExistence type="inferred from homology"/>
<evidence type="ECO:0000256" key="16">
    <source>
        <dbReference type="ARBA" id="ARBA00023209"/>
    </source>
</evidence>
<keyword evidence="20" id="KW-1185">Reference proteome</keyword>
<dbReference type="PANTHER" id="PTHR13619:SF0">
    <property type="entry name" value="PHOSPHATIDATE CYTIDYLYLTRANSFERASE, MITOCHONDRIAL"/>
    <property type="match status" value="1"/>
</dbReference>
<dbReference type="UniPathway" id="UPA00557">
    <property type="reaction ID" value="UER00614"/>
</dbReference>
<evidence type="ECO:0000256" key="12">
    <source>
        <dbReference type="ARBA" id="ARBA00022842"/>
    </source>
</evidence>
<keyword evidence="10" id="KW-0548">Nucleotidyltransferase</keyword>
<evidence type="ECO:0000256" key="17">
    <source>
        <dbReference type="ARBA" id="ARBA00023264"/>
    </source>
</evidence>
<keyword evidence="11" id="KW-0999">Mitochondrion inner membrane</keyword>
<protein>
    <recommendedName>
        <fullName evidence="7">Phosphatidate cytidylyltransferase, mitochondrial</fullName>
        <ecNumber evidence="6">2.7.7.41</ecNumber>
    </recommendedName>
    <alternativeName>
        <fullName evidence="18">CDP-diacylglycerol synthase</fullName>
    </alternativeName>
</protein>
<evidence type="ECO:0000256" key="15">
    <source>
        <dbReference type="ARBA" id="ARBA00023136"/>
    </source>
</evidence>
<dbReference type="InterPro" id="IPR015222">
    <property type="entry name" value="Tam41"/>
</dbReference>
<dbReference type="AlphaFoldDB" id="H8X7E3"/>
<name>H8X7E3_CANO9</name>
<dbReference type="EMBL" id="HE681723">
    <property type="protein sequence ID" value="CCG24237.1"/>
    <property type="molecule type" value="Genomic_DNA"/>
</dbReference>